<protein>
    <submittedName>
        <fullName evidence="1">Uncharacterized protein</fullName>
    </submittedName>
</protein>
<organism evidence="1 2">
    <name type="scientific">Rhodoplanes elegans</name>
    <dbReference type="NCBI Taxonomy" id="29408"/>
    <lineage>
        <taxon>Bacteria</taxon>
        <taxon>Pseudomonadati</taxon>
        <taxon>Pseudomonadota</taxon>
        <taxon>Alphaproteobacteria</taxon>
        <taxon>Hyphomicrobiales</taxon>
        <taxon>Nitrobacteraceae</taxon>
        <taxon>Rhodoplanes</taxon>
    </lineage>
</organism>
<gene>
    <name evidence="1" type="ORF">CH338_13685</name>
</gene>
<dbReference type="RefSeq" id="WP_111357723.1">
    <property type="nucleotide sequence ID" value="NZ_NHSK01000051.1"/>
</dbReference>
<name>A0A327KL18_9BRAD</name>
<accession>A0A327KL18</accession>
<sequence>MTDGTPGDTPLAEEPIGIPGELHRVAQGIIAARDARIAVLEAEVAGLKVRLAEAQASLYFMADPRPCMTGEKLAEAQAALRGAEDGRS</sequence>
<evidence type="ECO:0000313" key="1">
    <source>
        <dbReference type="EMBL" id="RAI38165.1"/>
    </source>
</evidence>
<keyword evidence="2" id="KW-1185">Reference proteome</keyword>
<dbReference type="Proteomes" id="UP000248863">
    <property type="component" value="Unassembled WGS sequence"/>
</dbReference>
<dbReference type="EMBL" id="NPEU01000140">
    <property type="protein sequence ID" value="RAI38165.1"/>
    <property type="molecule type" value="Genomic_DNA"/>
</dbReference>
<comment type="caution">
    <text evidence="1">The sequence shown here is derived from an EMBL/GenBank/DDBJ whole genome shotgun (WGS) entry which is preliminary data.</text>
</comment>
<evidence type="ECO:0000313" key="2">
    <source>
        <dbReference type="Proteomes" id="UP000248863"/>
    </source>
</evidence>
<dbReference type="AlphaFoldDB" id="A0A327KL18"/>
<reference evidence="1 2" key="1">
    <citation type="submission" date="2017-07" db="EMBL/GenBank/DDBJ databases">
        <title>Draft Genome Sequences of Select Purple Nonsulfur Bacteria.</title>
        <authorList>
            <person name="Lasarre B."/>
            <person name="Mckinlay J.B."/>
        </authorList>
    </citation>
    <scope>NUCLEOTIDE SEQUENCE [LARGE SCALE GENOMIC DNA]</scope>
    <source>
        <strain evidence="1 2">DSM 11907</strain>
    </source>
</reference>
<proteinExistence type="predicted"/>